<dbReference type="EMBL" id="CM000951">
    <property type="protein sequence ID" value="EDY61062.1"/>
    <property type="molecule type" value="Genomic_DNA"/>
</dbReference>
<sequence length="79" mass="8217">MKWGASLQAATVASRSSLTPALRAVLAPVDTRAASVDLTDPQMHQLKSGRRSWDETAPTAAAEHRAAGRAALPEPGQGV</sequence>
<evidence type="ECO:0000256" key="1">
    <source>
        <dbReference type="SAM" id="MobiDB-lite"/>
    </source>
</evidence>
<protein>
    <submittedName>
        <fullName evidence="2">Uncharacterized protein</fullName>
    </submittedName>
</protein>
<proteinExistence type="predicted"/>
<feature type="region of interest" description="Disordered" evidence="1">
    <location>
        <begin position="37"/>
        <end position="79"/>
    </location>
</feature>
<evidence type="ECO:0000313" key="2">
    <source>
        <dbReference type="EMBL" id="EDY61062.1"/>
    </source>
</evidence>
<dbReference type="HOGENOM" id="CLU_2604672_0_0_11"/>
<name>B5I7K6_STRX2</name>
<reference evidence="2" key="1">
    <citation type="submission" date="2009-10" db="EMBL/GenBank/DDBJ databases">
        <title>The genome sequence of Streptomyces sviceus strain ATCC 29083.</title>
        <authorList>
            <consortium name="The Broad Institute Genome Sequencing Platform"/>
            <consortium name="Broad Institute Microbial Sequencing Center"/>
            <person name="Fischbach M."/>
            <person name="Godfrey P."/>
            <person name="Ward D."/>
            <person name="Young S."/>
            <person name="Zeng Q."/>
            <person name="Koehrsen M."/>
            <person name="Alvarado L."/>
            <person name="Berlin A.M."/>
            <person name="Bochicchio J."/>
            <person name="Borenstein D."/>
            <person name="Chapman S.B."/>
            <person name="Chen Z."/>
            <person name="Engels R."/>
            <person name="Freedman E."/>
            <person name="Gellesch M."/>
            <person name="Goldberg J."/>
            <person name="Griggs A."/>
            <person name="Gujja S."/>
            <person name="Heilman E.R."/>
            <person name="Heiman D.I."/>
            <person name="Hepburn T.A."/>
            <person name="Howarth C."/>
            <person name="Jen D."/>
            <person name="Larson L."/>
            <person name="Lewis B."/>
            <person name="Mehta T."/>
            <person name="Park D."/>
            <person name="Pearson M."/>
            <person name="Richards J."/>
            <person name="Roberts A."/>
            <person name="Saif S."/>
            <person name="Shea T.D."/>
            <person name="Shenoy N."/>
            <person name="Sisk P."/>
            <person name="Stolte C."/>
            <person name="Sykes S.N."/>
            <person name="Thomson T."/>
            <person name="Walk T."/>
            <person name="White J."/>
            <person name="Yandava C."/>
            <person name="Straight P."/>
            <person name="Clardy J."/>
            <person name="Hung D."/>
            <person name="Kolter R."/>
            <person name="Mekalanos J."/>
            <person name="Walker S."/>
            <person name="Walsh C.T."/>
            <person name="Wieland-Brown L.C."/>
            <person name="Haas B."/>
            <person name="Nusbaum C."/>
            <person name="Birren B."/>
        </authorList>
    </citation>
    <scope>NUCLEOTIDE SEQUENCE [LARGE SCALE GENOMIC DNA]</scope>
    <source>
        <strain evidence="2">ATCC 29083</strain>
    </source>
</reference>
<gene>
    <name evidence="2" type="ORF">SSEG_07641</name>
</gene>
<organism evidence="2 3">
    <name type="scientific">Streptomyces sviceus (strain ATCC 29083 / DSM 924 / JCM 4929 / NBRC 13980 / NCIMB 11184 / NRRL 5439 / UC 5370)</name>
    <dbReference type="NCBI Taxonomy" id="463191"/>
    <lineage>
        <taxon>Bacteria</taxon>
        <taxon>Bacillati</taxon>
        <taxon>Actinomycetota</taxon>
        <taxon>Actinomycetes</taxon>
        <taxon>Kitasatosporales</taxon>
        <taxon>Streptomycetaceae</taxon>
        <taxon>Streptomyces</taxon>
    </lineage>
</organism>
<accession>B5I7K6</accession>
<dbReference type="AlphaFoldDB" id="B5I7K6"/>
<keyword evidence="3" id="KW-1185">Reference proteome</keyword>
<evidence type="ECO:0000313" key="3">
    <source>
        <dbReference type="Proteomes" id="UP000002785"/>
    </source>
</evidence>
<dbReference type="Proteomes" id="UP000002785">
    <property type="component" value="Chromosome"/>
</dbReference>